<dbReference type="GO" id="GO:0003677">
    <property type="term" value="F:DNA binding"/>
    <property type="evidence" value="ECO:0007669"/>
    <property type="project" value="InterPro"/>
</dbReference>
<evidence type="ECO:0000256" key="2">
    <source>
        <dbReference type="SAM" id="MobiDB-lite"/>
    </source>
</evidence>
<proteinExistence type="predicted"/>
<comment type="caution">
    <text evidence="4">The sequence shown here is derived from an EMBL/GenBank/DDBJ whole genome shotgun (WGS) entry which is preliminary data.</text>
</comment>
<feature type="region of interest" description="Disordered" evidence="2">
    <location>
        <begin position="80"/>
        <end position="102"/>
    </location>
</feature>
<dbReference type="GO" id="GO:0006351">
    <property type="term" value="P:DNA-templated transcription"/>
    <property type="evidence" value="ECO:0007669"/>
    <property type="project" value="InterPro"/>
</dbReference>
<evidence type="ECO:0000256" key="1">
    <source>
        <dbReference type="ARBA" id="ARBA00023242"/>
    </source>
</evidence>
<sequence length="714" mass="80273">MTESDERYIARLEKREKVLEKIIRELCPDDSVYEKWIKALDKESQEAVLDPSHFAQSCNTQAAQSNPVDQLTTAIRIVSDGNIPPAGDENASPSSPRLLDPDSQRFFGTSSNEVLARSAMQLKSQYAGATGLKILPHRREEFWTVQSWEIKPHAATSADFAFPAASLGMSLVNLYFDNVNLYLPLLHRPSFERSVREGLHYTNCHFAAVYMLVCAIGARFSNDPRVFVDGSDHLHSAGWKWFEQVQARKFSPSPLSLYGMQECCLSVLFLQASLDAQSIWAAVGIVIRLAQDVGFHRRKPTSSPPTMEDELWKRAFWVLLYLDATTSALLGRPCAIWEEDYDIDLPIDCDDEHWEHLDPESRFKQPRGEPSLVSAFIQQIKLMQILVFCIRGVASVIFSNVLTLLTTCQEWKSPIVRELDSSLNKWLDSMPDHLRWDPERENNKFFNQSAVLHATYYHIRVLIHRAFIPLPKTPPSLSFPSLMICTNAARACSQIAFSQLQRSTMLPPPPVQMATFASASILLFDLWSNKKHTPRPSQKGNLASVDKCIQVLKAAESRWPQAGRFGDILYELASESGISEDTRQHSEYQSIGTEVDSAFMEDPPLQIYPSPPHDVSFSFRSLTPDVSSLGIGPFGVQQATQNYAARSLNLNKTLRHWSSKRDGEQRHGASAVEGVPLSADDGTLWANAATGFGLDDWDMYLTNVNLFQRSGQSL</sequence>
<dbReference type="SMART" id="SM00906">
    <property type="entry name" value="Fungal_trans"/>
    <property type="match status" value="1"/>
</dbReference>
<keyword evidence="5" id="KW-1185">Reference proteome</keyword>
<gene>
    <name evidence="4" type="ORF">NLJ89_g8706</name>
</gene>
<dbReference type="EMBL" id="JANKHO010001222">
    <property type="protein sequence ID" value="KAJ3502842.1"/>
    <property type="molecule type" value="Genomic_DNA"/>
</dbReference>
<dbReference type="CDD" id="cd12148">
    <property type="entry name" value="fungal_TF_MHR"/>
    <property type="match status" value="1"/>
</dbReference>
<dbReference type="PANTHER" id="PTHR46910">
    <property type="entry name" value="TRANSCRIPTION FACTOR PDR1"/>
    <property type="match status" value="1"/>
</dbReference>
<dbReference type="Pfam" id="PF04082">
    <property type="entry name" value="Fungal_trans"/>
    <property type="match status" value="1"/>
</dbReference>
<dbReference type="InterPro" id="IPR050987">
    <property type="entry name" value="AtrR-like"/>
</dbReference>
<dbReference type="InterPro" id="IPR007219">
    <property type="entry name" value="XnlR_reg_dom"/>
</dbReference>
<organism evidence="4 5">
    <name type="scientific">Agrocybe chaxingu</name>
    <dbReference type="NCBI Taxonomy" id="84603"/>
    <lineage>
        <taxon>Eukaryota</taxon>
        <taxon>Fungi</taxon>
        <taxon>Dikarya</taxon>
        <taxon>Basidiomycota</taxon>
        <taxon>Agaricomycotina</taxon>
        <taxon>Agaricomycetes</taxon>
        <taxon>Agaricomycetidae</taxon>
        <taxon>Agaricales</taxon>
        <taxon>Agaricineae</taxon>
        <taxon>Strophariaceae</taxon>
        <taxon>Agrocybe</taxon>
    </lineage>
</organism>
<dbReference type="OrthoDB" id="4456959at2759"/>
<evidence type="ECO:0000313" key="4">
    <source>
        <dbReference type="EMBL" id="KAJ3502842.1"/>
    </source>
</evidence>
<evidence type="ECO:0000259" key="3">
    <source>
        <dbReference type="SMART" id="SM00906"/>
    </source>
</evidence>
<accession>A0A9W8JS65</accession>
<evidence type="ECO:0000313" key="5">
    <source>
        <dbReference type="Proteomes" id="UP001148786"/>
    </source>
</evidence>
<keyword evidence="1" id="KW-0539">Nucleus</keyword>
<dbReference type="AlphaFoldDB" id="A0A9W8JS65"/>
<dbReference type="Proteomes" id="UP001148786">
    <property type="component" value="Unassembled WGS sequence"/>
</dbReference>
<reference evidence="4" key="1">
    <citation type="submission" date="2022-07" db="EMBL/GenBank/DDBJ databases">
        <title>Genome Sequence of Agrocybe chaxingu.</title>
        <authorList>
            <person name="Buettner E."/>
        </authorList>
    </citation>
    <scope>NUCLEOTIDE SEQUENCE</scope>
    <source>
        <strain evidence="4">MP-N11</strain>
    </source>
</reference>
<dbReference type="PANTHER" id="PTHR46910:SF38">
    <property type="entry name" value="ZN(2)-C6 FUNGAL-TYPE DOMAIN-CONTAINING PROTEIN"/>
    <property type="match status" value="1"/>
</dbReference>
<dbReference type="GO" id="GO:0003700">
    <property type="term" value="F:DNA-binding transcription factor activity"/>
    <property type="evidence" value="ECO:0007669"/>
    <property type="project" value="InterPro"/>
</dbReference>
<dbReference type="GO" id="GO:0008270">
    <property type="term" value="F:zinc ion binding"/>
    <property type="evidence" value="ECO:0007669"/>
    <property type="project" value="InterPro"/>
</dbReference>
<name>A0A9W8JS65_9AGAR</name>
<feature type="domain" description="Xylanolytic transcriptional activator regulatory" evidence="3">
    <location>
        <begin position="279"/>
        <end position="352"/>
    </location>
</feature>
<protein>
    <recommendedName>
        <fullName evidence="3">Xylanolytic transcriptional activator regulatory domain-containing protein</fullName>
    </recommendedName>
</protein>